<dbReference type="EMBL" id="FOQZ01000003">
    <property type="protein sequence ID" value="SFI55976.1"/>
    <property type="molecule type" value="Genomic_DNA"/>
</dbReference>
<dbReference type="Proteomes" id="UP000198702">
    <property type="component" value="Unassembled WGS sequence"/>
</dbReference>
<accession>A0A7Z7CY44</accession>
<gene>
    <name evidence="1" type="ORF">SAMN04487751_2120</name>
</gene>
<dbReference type="Gene3D" id="3.40.50.300">
    <property type="entry name" value="P-loop containing nucleotide triphosphate hydrolases"/>
    <property type="match status" value="1"/>
</dbReference>
<protein>
    <recommendedName>
        <fullName evidence="3">PqqD family peptide modification chaperone</fullName>
    </recommendedName>
</protein>
<comment type="caution">
    <text evidence="1">The sequence shown here is derived from an EMBL/GenBank/DDBJ whole genome shotgun (WGS) entry which is preliminary data.</text>
</comment>
<evidence type="ECO:0000313" key="2">
    <source>
        <dbReference type="Proteomes" id="UP000198702"/>
    </source>
</evidence>
<sequence length="492" mass="50127">MPWTLRIAAIGAIVQVDGGALTAAQRNLVTAAWRDAVADDMGRVDAVVTPLLGVDDAAMLADLSQRVTLAAIDARRGEVWMLHAAGLALDDGRVVALVGPSGRGKTTAAMTLGRAFGYVSDETVAIDLAGRVWPYRKPLSVIDDPAAPKHQRTPTDAGMRALPDAPLQLAAVVLLDRRSDAPEEPVIEEVDLGDALADLVEQTSYLPSLETPLQLLAGHLARVGGVQRVIYREASSLVDVLPALARGPAVAPAGVPAGALAGVPAGALAGTPAGMPAGALVGTHVGAPAGTASLGAVPPDEDAPSLAPDVPGYFRTPTEDAVALVDPDRIAILQVDAEGAGTVRVLAGVAPALWRAASGASVDQLVAAAVDAYGTPGSARDAAVLVGAALAQLVEAGLIEHRLPRWRIESAVPWVDSGDRVVLLPPGGDGLARALDPSGTIIWRELYERGPIAVDALADAVAEVAGVSADDVMPTLPPFLGELADVGVARLA</sequence>
<evidence type="ECO:0000313" key="1">
    <source>
        <dbReference type="EMBL" id="SFI55976.1"/>
    </source>
</evidence>
<dbReference type="SUPFAM" id="SSF53795">
    <property type="entry name" value="PEP carboxykinase-like"/>
    <property type="match status" value="1"/>
</dbReference>
<organism evidence="1 2">
    <name type="scientific">Microbacterium saccharophilum</name>
    <dbReference type="NCBI Taxonomy" id="1213358"/>
    <lineage>
        <taxon>Bacteria</taxon>
        <taxon>Bacillati</taxon>
        <taxon>Actinomycetota</taxon>
        <taxon>Actinomycetes</taxon>
        <taxon>Micrococcales</taxon>
        <taxon>Microbacteriaceae</taxon>
        <taxon>Microbacterium</taxon>
    </lineage>
</organism>
<evidence type="ECO:0008006" key="3">
    <source>
        <dbReference type="Google" id="ProtNLM"/>
    </source>
</evidence>
<name>A0A7Z7CY44_9MICO</name>
<dbReference type="InterPro" id="IPR027417">
    <property type="entry name" value="P-loop_NTPase"/>
</dbReference>
<dbReference type="RefSeq" id="WP_051526081.1">
    <property type="nucleotide sequence ID" value="NZ_FOQZ01000003.1"/>
</dbReference>
<proteinExistence type="predicted"/>
<reference evidence="1 2" key="1">
    <citation type="submission" date="2016-10" db="EMBL/GenBank/DDBJ databases">
        <authorList>
            <person name="Varghese N."/>
            <person name="Submissions S."/>
        </authorList>
    </citation>
    <scope>NUCLEOTIDE SEQUENCE [LARGE SCALE GENOMIC DNA]</scope>
    <source>
        <strain evidence="1 2">UNC380MFSha3.1</strain>
    </source>
</reference>
<dbReference type="AlphaFoldDB" id="A0A7Z7CY44"/>